<comment type="caution">
    <text evidence="2">The sequence shown here is derived from an EMBL/GenBank/DDBJ whole genome shotgun (WGS) entry which is preliminary data.</text>
</comment>
<organism evidence="2 3">
    <name type="scientific">Artemisia annua</name>
    <name type="common">Sweet wormwood</name>
    <dbReference type="NCBI Taxonomy" id="35608"/>
    <lineage>
        <taxon>Eukaryota</taxon>
        <taxon>Viridiplantae</taxon>
        <taxon>Streptophyta</taxon>
        <taxon>Embryophyta</taxon>
        <taxon>Tracheophyta</taxon>
        <taxon>Spermatophyta</taxon>
        <taxon>Magnoliopsida</taxon>
        <taxon>eudicotyledons</taxon>
        <taxon>Gunneridae</taxon>
        <taxon>Pentapetalae</taxon>
        <taxon>asterids</taxon>
        <taxon>campanulids</taxon>
        <taxon>Asterales</taxon>
        <taxon>Asteraceae</taxon>
        <taxon>Asteroideae</taxon>
        <taxon>Anthemideae</taxon>
        <taxon>Artemisiinae</taxon>
        <taxon>Artemisia</taxon>
    </lineage>
</organism>
<dbReference type="AlphaFoldDB" id="A0A2U1LMB2"/>
<dbReference type="PANTHER" id="PTHR36617:SF15">
    <property type="entry name" value="REVERSE TRANSCRIPTASE ZINC-BINDING DOMAIN-CONTAINING PROTEIN"/>
    <property type="match status" value="1"/>
</dbReference>
<keyword evidence="1" id="KW-0812">Transmembrane</keyword>
<keyword evidence="2" id="KW-0695">RNA-directed DNA polymerase</keyword>
<evidence type="ECO:0000256" key="1">
    <source>
        <dbReference type="SAM" id="Phobius"/>
    </source>
</evidence>
<dbReference type="GO" id="GO:0003964">
    <property type="term" value="F:RNA-directed DNA polymerase activity"/>
    <property type="evidence" value="ECO:0007669"/>
    <property type="project" value="UniProtKB-KW"/>
</dbReference>
<reference evidence="2 3" key="1">
    <citation type="journal article" date="2018" name="Mol. Plant">
        <title>The genome of Artemisia annua provides insight into the evolution of Asteraceae family and artemisinin biosynthesis.</title>
        <authorList>
            <person name="Shen Q."/>
            <person name="Zhang L."/>
            <person name="Liao Z."/>
            <person name="Wang S."/>
            <person name="Yan T."/>
            <person name="Shi P."/>
            <person name="Liu M."/>
            <person name="Fu X."/>
            <person name="Pan Q."/>
            <person name="Wang Y."/>
            <person name="Lv Z."/>
            <person name="Lu X."/>
            <person name="Zhang F."/>
            <person name="Jiang W."/>
            <person name="Ma Y."/>
            <person name="Chen M."/>
            <person name="Hao X."/>
            <person name="Li L."/>
            <person name="Tang Y."/>
            <person name="Lv G."/>
            <person name="Zhou Y."/>
            <person name="Sun X."/>
            <person name="Brodelius P.E."/>
            <person name="Rose J.K.C."/>
            <person name="Tang K."/>
        </authorList>
    </citation>
    <scope>NUCLEOTIDE SEQUENCE [LARGE SCALE GENOMIC DNA]</scope>
    <source>
        <strain evidence="3">cv. Huhao1</strain>
        <tissue evidence="2">Leaf</tissue>
    </source>
</reference>
<dbReference type="EMBL" id="PKPP01008656">
    <property type="protein sequence ID" value="PWA50139.1"/>
    <property type="molecule type" value="Genomic_DNA"/>
</dbReference>
<keyword evidence="2" id="KW-0808">Transferase</keyword>
<proteinExistence type="predicted"/>
<dbReference type="OrthoDB" id="1740865at2759"/>
<accession>A0A2U1LMB2</accession>
<dbReference type="Proteomes" id="UP000245207">
    <property type="component" value="Unassembled WGS sequence"/>
</dbReference>
<dbReference type="PANTHER" id="PTHR36617">
    <property type="entry name" value="PROTEIN, PUTATIVE-RELATED"/>
    <property type="match status" value="1"/>
</dbReference>
<keyword evidence="1" id="KW-1133">Transmembrane helix</keyword>
<protein>
    <submittedName>
        <fullName evidence="2">RNA-directed DNA polymerase, eukaryota, Reverse transcriptase zinc-binding domain protein</fullName>
    </submittedName>
</protein>
<gene>
    <name evidence="2" type="ORF">CTI12_AA475250</name>
</gene>
<feature type="transmembrane region" description="Helical" evidence="1">
    <location>
        <begin position="191"/>
        <end position="217"/>
    </location>
</feature>
<evidence type="ECO:0000313" key="2">
    <source>
        <dbReference type="EMBL" id="PWA50139.1"/>
    </source>
</evidence>
<keyword evidence="2" id="KW-0548">Nucleotidyltransferase</keyword>
<keyword evidence="3" id="KW-1185">Reference proteome</keyword>
<keyword evidence="1" id="KW-0472">Membrane</keyword>
<evidence type="ECO:0000313" key="3">
    <source>
        <dbReference type="Proteomes" id="UP000245207"/>
    </source>
</evidence>
<sequence>MADCSMGGLGIGSLSASNLGLLGKWWWRFHTEPDALWRQVISSIHGSFGGFNSSRESIKGSGLWINILKAGWKINDSGVPFISSFKRKVVSGSSTRIWKDVWFGSQSLDRTFPRLFALALDKDCSVQQWVSASLENRDLWRRDLFLGREMQDLENFDSVVMGLSLHDGVDGWTWSLDTSGSFSVLSFMTGWFHVSGVVTFLWWLVLGYFFFLFVCLASC</sequence>
<name>A0A2U1LMB2_ARTAN</name>